<sequence length="923" mass="96933">MKLKQLFPLSILSSALLLTACGGDINIQAGADQAPDNGNGGSGDLCTDYPNASDCQDGSTDTDFDAKYPFSTDAGYTVAQDGESKPVRRIEGLFTSDTTLENDVVWELAGAVQIGEDNANSAVLTIVPGTLLLGDSEGYLVISRGSKIMADGTADAPIVFTSVEGGLGQQTARGQWGGLVLLGNAKVNTCSDHTNCDIPFEVGDHPYGGNDDDDNSGVLRYVRVENGGFKVNAEQEMNGISFGAVGRGTTVEYIQVDLNDDDGIEFWGGTVNIKHVVLTGNNDDSLDWTHGWRGYGQYIYIQTDDNNANRGIEADSSKSDPLGSPVSMPYLANITMVLGGGTNGDGDDAEGILFRVDTGGHLYNTLVKGAADTGECLEINDSTTVARANAEELTLSYSLIDCVEPYKDTKDGDGNVILDAGQWFLGQDGNIEGSAFLDGHQPMANSPALGGGHPNLAGVNTFFDDTNYIGAFDGNPDNDWTRGWTIGIHEEEEDDSALTALEACPAGTTQDATDAAAIADTDLVCALDSLITSNTVLKAGTNVWYKLNSAVVVGGDNTDSATLAIEPGVKVFGEDDGYLVISRGSKISAAGSAERPIVFTSKDHALGDATMAGQWGGLVVLGNATVNTCPDANACDIPFEVGDHPYGGNKDADSSGELSYVQVLFGGFKVNAEQEMNGISFGAVGSGTKVDHIHVHMNDDDGVEFWGGTVNISNVYLSGNNDDSLDWTHGWRGKGQFIYITQVDNGANRGIEADSSKSDPLGLPYSNPWLSNITIEVANGTNGDGDDAEGILFRVATRASLHNTLVKGQDDSGECLEINDSTTEANAADGTLVMTHSLIDCVEPVKNSDTFDTQAWFLAQQGNAIVEYGALALANGQPAADSVAIGSGLDLSGEDAFFQSTDYIGAFDGSNDWTAGWSFTPAQ</sequence>
<keyword evidence="3" id="KW-1185">Reference proteome</keyword>
<accession>A0ABP9F2J7</accession>
<feature type="signal peptide" evidence="1">
    <location>
        <begin position="1"/>
        <end position="20"/>
    </location>
</feature>
<reference evidence="3" key="1">
    <citation type="journal article" date="2019" name="Int. J. Syst. Evol. Microbiol.">
        <title>The Global Catalogue of Microorganisms (GCM) 10K type strain sequencing project: providing services to taxonomists for standard genome sequencing and annotation.</title>
        <authorList>
            <consortium name="The Broad Institute Genomics Platform"/>
            <consortium name="The Broad Institute Genome Sequencing Center for Infectious Disease"/>
            <person name="Wu L."/>
            <person name="Ma J."/>
        </authorList>
    </citation>
    <scope>NUCLEOTIDE SEQUENCE [LARGE SCALE GENOMIC DNA]</scope>
    <source>
        <strain evidence="3">JCM 18401</strain>
    </source>
</reference>
<evidence type="ECO:0000256" key="1">
    <source>
        <dbReference type="SAM" id="SignalP"/>
    </source>
</evidence>
<protein>
    <recommendedName>
        <fullName evidence="4">Lipoprotein</fullName>
    </recommendedName>
</protein>
<dbReference type="RefSeq" id="WP_345335997.1">
    <property type="nucleotide sequence ID" value="NZ_BAABJZ010000089.1"/>
</dbReference>
<dbReference type="EMBL" id="BAABJZ010000089">
    <property type="protein sequence ID" value="GAA4892769.1"/>
    <property type="molecule type" value="Genomic_DNA"/>
</dbReference>
<gene>
    <name evidence="2" type="ORF">GCM10023333_27530</name>
</gene>
<name>A0ABP9F2J7_9GAMM</name>
<evidence type="ECO:0000313" key="2">
    <source>
        <dbReference type="EMBL" id="GAA4892769.1"/>
    </source>
</evidence>
<feature type="chain" id="PRO_5046657723" description="Lipoprotein" evidence="1">
    <location>
        <begin position="21"/>
        <end position="923"/>
    </location>
</feature>
<dbReference type="PANTHER" id="PTHR41339:SF1">
    <property type="entry name" value="SECRETED PROTEIN"/>
    <property type="match status" value="1"/>
</dbReference>
<dbReference type="PROSITE" id="PS51257">
    <property type="entry name" value="PROKAR_LIPOPROTEIN"/>
    <property type="match status" value="1"/>
</dbReference>
<evidence type="ECO:0008006" key="4">
    <source>
        <dbReference type="Google" id="ProtNLM"/>
    </source>
</evidence>
<proteinExistence type="predicted"/>
<keyword evidence="1" id="KW-0732">Signal</keyword>
<dbReference type="Proteomes" id="UP001499988">
    <property type="component" value="Unassembled WGS sequence"/>
</dbReference>
<organism evidence="2 3">
    <name type="scientific">Ferrimonas pelagia</name>
    <dbReference type="NCBI Taxonomy" id="1177826"/>
    <lineage>
        <taxon>Bacteria</taxon>
        <taxon>Pseudomonadati</taxon>
        <taxon>Pseudomonadota</taxon>
        <taxon>Gammaproteobacteria</taxon>
        <taxon>Alteromonadales</taxon>
        <taxon>Ferrimonadaceae</taxon>
        <taxon>Ferrimonas</taxon>
    </lineage>
</organism>
<evidence type="ECO:0000313" key="3">
    <source>
        <dbReference type="Proteomes" id="UP001499988"/>
    </source>
</evidence>
<dbReference type="PANTHER" id="PTHR41339">
    <property type="entry name" value="LIPL48"/>
    <property type="match status" value="1"/>
</dbReference>
<comment type="caution">
    <text evidence="2">The sequence shown here is derived from an EMBL/GenBank/DDBJ whole genome shotgun (WGS) entry which is preliminary data.</text>
</comment>